<evidence type="ECO:0000256" key="2">
    <source>
        <dbReference type="SAM" id="Phobius"/>
    </source>
</evidence>
<reference evidence="4 5" key="1">
    <citation type="submission" date="2017-05" db="EMBL/GenBank/DDBJ databases">
        <title>Genomic insights into alkan degradation activity of Oleiphilus messinensis.</title>
        <authorList>
            <person name="Kozyavkin S.A."/>
            <person name="Slesarev A.I."/>
            <person name="Golyshin P.N."/>
            <person name="Korzhenkov A."/>
            <person name="Golyshina O.N."/>
            <person name="Toshchakov S.V."/>
        </authorList>
    </citation>
    <scope>NUCLEOTIDE SEQUENCE [LARGE SCALE GENOMIC DNA]</scope>
    <source>
        <strain evidence="4 5">ME102</strain>
    </source>
</reference>
<protein>
    <submittedName>
        <fullName evidence="4">Patatin-like phospholipase</fullName>
    </submittedName>
</protein>
<keyword evidence="2" id="KW-1133">Transmembrane helix</keyword>
<dbReference type="InterPro" id="IPR002641">
    <property type="entry name" value="PNPLA_dom"/>
</dbReference>
<dbReference type="Gene3D" id="3.40.1090.10">
    <property type="entry name" value="Cytosolic phospholipase A2 catalytic domain"/>
    <property type="match status" value="2"/>
</dbReference>
<gene>
    <name evidence="4" type="ORF">OLMES_2637</name>
</gene>
<dbReference type="KEGG" id="ome:OLMES_2637"/>
<dbReference type="AlphaFoldDB" id="A0A1Y0I852"/>
<keyword evidence="2" id="KW-0472">Membrane</keyword>
<dbReference type="GO" id="GO:0006629">
    <property type="term" value="P:lipid metabolic process"/>
    <property type="evidence" value="ECO:0007669"/>
    <property type="project" value="UniProtKB-KW"/>
</dbReference>
<evidence type="ECO:0000256" key="1">
    <source>
        <dbReference type="ARBA" id="ARBA00023098"/>
    </source>
</evidence>
<proteinExistence type="predicted"/>
<keyword evidence="2" id="KW-0812">Transmembrane</keyword>
<keyword evidence="5" id="KW-1185">Reference proteome</keyword>
<evidence type="ECO:0000259" key="3">
    <source>
        <dbReference type="Pfam" id="PF01734"/>
    </source>
</evidence>
<keyword evidence="1" id="KW-0443">Lipid metabolism</keyword>
<dbReference type="Pfam" id="PF01734">
    <property type="entry name" value="Patatin"/>
    <property type="match status" value="1"/>
</dbReference>
<sequence>MVDTPMTNLSTGPKTVSKRKRAIVIGCGGIAGGAWTTAMLHAYEKASGVDARTADFLVGTSAGAVMVALLGAGISVSQLVAAQQKDEITLDALHWVHKTALGGAFPPLPASRLTAPRLMWAWVQGKVPLMTGLSGMLPRGRQDLSALYELIETVNEQQAWLKHENTWIMTVDMKTGERVAFGRKKMEGVRLSSAVCASYAVPGWCPPVTINGREYFDGGAFSPTSADLLAQEDVDEVVVIPPMITHSRTIGLNIALRTERILRNAMTKRVDFELEMLEKAGKQVVLLEPSEADLEAFGVNMMDPARRKKVFETAMQSCPTIVEQAGVGAFAG</sequence>
<feature type="transmembrane region" description="Helical" evidence="2">
    <location>
        <begin position="63"/>
        <end position="82"/>
    </location>
</feature>
<evidence type="ECO:0000313" key="5">
    <source>
        <dbReference type="Proteomes" id="UP000196027"/>
    </source>
</evidence>
<dbReference type="InterPro" id="IPR016035">
    <property type="entry name" value="Acyl_Trfase/lysoPLipase"/>
</dbReference>
<feature type="domain" description="PNPLA" evidence="3">
    <location>
        <begin position="23"/>
        <end position="227"/>
    </location>
</feature>
<dbReference type="SUPFAM" id="SSF52151">
    <property type="entry name" value="FabD/lysophospholipase-like"/>
    <property type="match status" value="1"/>
</dbReference>
<evidence type="ECO:0000313" key="4">
    <source>
        <dbReference type="EMBL" id="ARU56687.1"/>
    </source>
</evidence>
<dbReference type="Proteomes" id="UP000196027">
    <property type="component" value="Chromosome"/>
</dbReference>
<name>A0A1Y0I852_9GAMM</name>
<organism evidence="4 5">
    <name type="scientific">Oleiphilus messinensis</name>
    <dbReference type="NCBI Taxonomy" id="141451"/>
    <lineage>
        <taxon>Bacteria</taxon>
        <taxon>Pseudomonadati</taxon>
        <taxon>Pseudomonadota</taxon>
        <taxon>Gammaproteobacteria</taxon>
        <taxon>Oceanospirillales</taxon>
        <taxon>Oleiphilaceae</taxon>
        <taxon>Oleiphilus</taxon>
    </lineage>
</organism>
<feature type="transmembrane region" description="Helical" evidence="2">
    <location>
        <begin position="21"/>
        <end position="43"/>
    </location>
</feature>
<dbReference type="EMBL" id="CP021425">
    <property type="protein sequence ID" value="ARU56687.1"/>
    <property type="molecule type" value="Genomic_DNA"/>
</dbReference>
<accession>A0A1Y0I852</accession>